<protein>
    <submittedName>
        <fullName evidence="3">Oxidoreductase</fullName>
    </submittedName>
</protein>
<dbReference type="SUPFAM" id="SSF56524">
    <property type="entry name" value="Oxidoreductase molybdopterin-binding domain"/>
    <property type="match status" value="1"/>
</dbReference>
<feature type="chain" id="PRO_5017572487" evidence="1">
    <location>
        <begin position="25"/>
        <end position="201"/>
    </location>
</feature>
<dbReference type="PANTHER" id="PTHR43032:SF4">
    <property type="entry name" value="OXIDOREDUCTASE MOLYBDOPTERIN-BINDING DOMAIN-CONTAINING PROTEIN"/>
    <property type="match status" value="1"/>
</dbReference>
<gene>
    <name evidence="3" type="ORF">DHM44_02970</name>
</gene>
<comment type="caution">
    <text evidence="3">The sequence shown here is derived from an EMBL/GenBank/DDBJ whole genome shotgun (WGS) entry which is preliminary data.</text>
</comment>
<reference evidence="3 4" key="1">
    <citation type="journal article" date="2018" name="Nat. Biotechnol.">
        <title>A standardized bacterial taxonomy based on genome phylogeny substantially revises the tree of life.</title>
        <authorList>
            <person name="Parks D.H."/>
            <person name="Chuvochina M."/>
            <person name="Waite D.W."/>
            <person name="Rinke C."/>
            <person name="Skarshewski A."/>
            <person name="Chaumeil P.A."/>
            <person name="Hugenholtz P."/>
        </authorList>
    </citation>
    <scope>NUCLEOTIDE SEQUENCE [LARGE SCALE GENOMIC DNA]</scope>
    <source>
        <strain evidence="3">UBA8672</strain>
    </source>
</reference>
<evidence type="ECO:0000313" key="4">
    <source>
        <dbReference type="Proteomes" id="UP000262325"/>
    </source>
</evidence>
<dbReference type="PANTHER" id="PTHR43032">
    <property type="entry name" value="PROTEIN-METHIONINE-SULFOXIDE REDUCTASE"/>
    <property type="match status" value="1"/>
</dbReference>
<dbReference type="RefSeq" id="WP_273267125.1">
    <property type="nucleotide sequence ID" value="NZ_JAAZVV010000187.1"/>
</dbReference>
<accession>A0A3D5QA65</accession>
<proteinExistence type="predicted"/>
<evidence type="ECO:0000259" key="2">
    <source>
        <dbReference type="Pfam" id="PF00174"/>
    </source>
</evidence>
<sequence length="201" mass="23549">MNRRIFLRYLLVSGAFFVSSRVRALAAFGDFINPWRIRTVEGSTPEIDIDKFSLSITGLTEERRKFAYSDLENLTDTSYREDFNCVEGWSVPDLKWEGVSLNKIIEIVKPYKKAKYINFYCYGNKYTESIPVSEVKDRYILALRVNGEKLEPKHGFPVRLFYPDRYGYKSAKWIKKIEFSDIKVPGFWTKRGYPYDGKILG</sequence>
<evidence type="ECO:0000313" key="3">
    <source>
        <dbReference type="EMBL" id="HCW92623.1"/>
    </source>
</evidence>
<dbReference type="Proteomes" id="UP000262325">
    <property type="component" value="Unassembled WGS sequence"/>
</dbReference>
<dbReference type="EMBL" id="DPPF01000063">
    <property type="protein sequence ID" value="HCW92623.1"/>
    <property type="molecule type" value="Genomic_DNA"/>
</dbReference>
<organism evidence="3 4">
    <name type="scientific">Flexistipes sinusarabici</name>
    <dbReference type="NCBI Taxonomy" id="2352"/>
    <lineage>
        <taxon>Bacteria</taxon>
        <taxon>Pseudomonadati</taxon>
        <taxon>Deferribacterota</taxon>
        <taxon>Deferribacteres</taxon>
        <taxon>Deferribacterales</taxon>
        <taxon>Flexistipitaceae</taxon>
        <taxon>Flexistipes</taxon>
    </lineage>
</organism>
<evidence type="ECO:0000256" key="1">
    <source>
        <dbReference type="SAM" id="SignalP"/>
    </source>
</evidence>
<feature type="signal peptide" evidence="1">
    <location>
        <begin position="1"/>
        <end position="24"/>
    </location>
</feature>
<keyword evidence="1" id="KW-0732">Signal</keyword>
<dbReference type="AlphaFoldDB" id="A0A3D5QA65"/>
<feature type="domain" description="Oxidoreductase molybdopterin-binding" evidence="2">
    <location>
        <begin position="42"/>
        <end position="188"/>
    </location>
</feature>
<dbReference type="Gene3D" id="3.90.420.10">
    <property type="entry name" value="Oxidoreductase, molybdopterin-binding domain"/>
    <property type="match status" value="1"/>
</dbReference>
<dbReference type="InterPro" id="IPR000572">
    <property type="entry name" value="OxRdtase_Mopterin-bd_dom"/>
</dbReference>
<dbReference type="Pfam" id="PF00174">
    <property type="entry name" value="Oxidored_molyb"/>
    <property type="match status" value="1"/>
</dbReference>
<name>A0A3D5QA65_FLESI</name>
<dbReference type="InterPro" id="IPR036374">
    <property type="entry name" value="OxRdtase_Mopterin-bd_sf"/>
</dbReference>